<comment type="caution">
    <text evidence="1">The sequence shown here is derived from an EMBL/GenBank/DDBJ whole genome shotgun (WGS) entry which is preliminary data.</text>
</comment>
<organism evidence="1 2">
    <name type="scientific">Hyalomma asiaticum</name>
    <name type="common">Tick</name>
    <dbReference type="NCBI Taxonomy" id="266040"/>
    <lineage>
        <taxon>Eukaryota</taxon>
        <taxon>Metazoa</taxon>
        <taxon>Ecdysozoa</taxon>
        <taxon>Arthropoda</taxon>
        <taxon>Chelicerata</taxon>
        <taxon>Arachnida</taxon>
        <taxon>Acari</taxon>
        <taxon>Parasitiformes</taxon>
        <taxon>Ixodida</taxon>
        <taxon>Ixodoidea</taxon>
        <taxon>Ixodidae</taxon>
        <taxon>Hyalomminae</taxon>
        <taxon>Hyalomma</taxon>
    </lineage>
</organism>
<gene>
    <name evidence="1" type="ORF">HPB50_024895</name>
</gene>
<protein>
    <submittedName>
        <fullName evidence="1">Uncharacterized protein</fullName>
    </submittedName>
</protein>
<evidence type="ECO:0000313" key="1">
    <source>
        <dbReference type="EMBL" id="KAH6948494.1"/>
    </source>
</evidence>
<name>A0ACB7TQP4_HYAAI</name>
<accession>A0ACB7TQP4</accession>
<keyword evidence="2" id="KW-1185">Reference proteome</keyword>
<reference evidence="1" key="1">
    <citation type="submission" date="2020-05" db="EMBL/GenBank/DDBJ databases">
        <title>Large-scale comparative analyses of tick genomes elucidate their genetic diversity and vector capacities.</title>
        <authorList>
            <person name="Jia N."/>
            <person name="Wang J."/>
            <person name="Shi W."/>
            <person name="Du L."/>
            <person name="Sun Y."/>
            <person name="Zhan W."/>
            <person name="Jiang J."/>
            <person name="Wang Q."/>
            <person name="Zhang B."/>
            <person name="Ji P."/>
            <person name="Sakyi L.B."/>
            <person name="Cui X."/>
            <person name="Yuan T."/>
            <person name="Jiang B."/>
            <person name="Yang W."/>
            <person name="Lam T.T.-Y."/>
            <person name="Chang Q."/>
            <person name="Ding S."/>
            <person name="Wang X."/>
            <person name="Zhu J."/>
            <person name="Ruan X."/>
            <person name="Zhao L."/>
            <person name="Wei J."/>
            <person name="Que T."/>
            <person name="Du C."/>
            <person name="Cheng J."/>
            <person name="Dai P."/>
            <person name="Han X."/>
            <person name="Huang E."/>
            <person name="Gao Y."/>
            <person name="Liu J."/>
            <person name="Shao H."/>
            <person name="Ye R."/>
            <person name="Li L."/>
            <person name="Wei W."/>
            <person name="Wang X."/>
            <person name="Wang C."/>
            <person name="Yang T."/>
            <person name="Huo Q."/>
            <person name="Li W."/>
            <person name="Guo W."/>
            <person name="Chen H."/>
            <person name="Zhou L."/>
            <person name="Ni X."/>
            <person name="Tian J."/>
            <person name="Zhou Y."/>
            <person name="Sheng Y."/>
            <person name="Liu T."/>
            <person name="Pan Y."/>
            <person name="Xia L."/>
            <person name="Li J."/>
            <person name="Zhao F."/>
            <person name="Cao W."/>
        </authorList>
    </citation>
    <scope>NUCLEOTIDE SEQUENCE</scope>
    <source>
        <strain evidence="1">Hyas-2018</strain>
    </source>
</reference>
<dbReference type="EMBL" id="CM023481">
    <property type="protein sequence ID" value="KAH6948494.1"/>
    <property type="molecule type" value="Genomic_DNA"/>
</dbReference>
<proteinExistence type="predicted"/>
<evidence type="ECO:0000313" key="2">
    <source>
        <dbReference type="Proteomes" id="UP000821845"/>
    </source>
</evidence>
<dbReference type="Proteomes" id="UP000821845">
    <property type="component" value="Chromosome 1"/>
</dbReference>
<sequence>MLRRISGGKLGKRTASFVKASVARRKSKRKLPKKAPSTTPRSQRRVKEHHPGADVDYGLPEMEPDALATASENFVKSLTLSITSIEDLQRATSKQSGSSLWKQERRKRLTASVFGAICKMKPMTGCGRTVADILYKEISSEAIRYGKDHECVALRQLENECNVVVKQCGLFVDQENPFLGASPDGLIGEDVLVEVKCPYSARDLTPLEGAQAKKITYCTENEDGKLQLKSNSNYWYQVQELVDPRRSRGLPIREPDHITEAQKNRLLKETLKKTSGIGDGQ</sequence>